<dbReference type="Proteomes" id="UP000061135">
    <property type="component" value="Chromosome"/>
</dbReference>
<keyword evidence="15" id="KW-1185">Reference proteome</keyword>
<dbReference type="GO" id="GO:0006564">
    <property type="term" value="P:L-serine biosynthetic process"/>
    <property type="evidence" value="ECO:0007669"/>
    <property type="project" value="UniProtKB-UniRule"/>
</dbReference>
<comment type="subcellular location">
    <subcellularLocation>
        <location evidence="12">Cytoplasm</location>
    </subcellularLocation>
</comment>
<comment type="pathway">
    <text evidence="2 12">Amino-acid biosynthesis; L-serine biosynthesis; L-serine from 3-phospho-D-glycerate: step 2/3.</text>
</comment>
<dbReference type="Gene3D" id="3.90.1150.10">
    <property type="entry name" value="Aspartate Aminotransferase, domain 1"/>
    <property type="match status" value="1"/>
</dbReference>
<dbReference type="GO" id="GO:0005737">
    <property type="term" value="C:cytoplasm"/>
    <property type="evidence" value="ECO:0007669"/>
    <property type="project" value="UniProtKB-SubCell"/>
</dbReference>
<dbReference type="EC" id="2.6.1.52" evidence="12"/>
<dbReference type="UniPathway" id="UPA00135">
    <property type="reaction ID" value="UER00197"/>
</dbReference>
<evidence type="ECO:0000256" key="10">
    <source>
        <dbReference type="ARBA" id="ARBA00047630"/>
    </source>
</evidence>
<dbReference type="Pfam" id="PF00266">
    <property type="entry name" value="Aminotran_5"/>
    <property type="match status" value="1"/>
</dbReference>
<evidence type="ECO:0000256" key="6">
    <source>
        <dbReference type="ARBA" id="ARBA00022679"/>
    </source>
</evidence>
<feature type="binding site" evidence="12">
    <location>
        <position position="158"/>
    </location>
    <ligand>
        <name>pyridoxal 5'-phosphate</name>
        <dbReference type="ChEBI" id="CHEBI:597326"/>
    </ligand>
</feature>
<dbReference type="RefSeq" id="WP_046330615.1">
    <property type="nucleotide sequence ID" value="NZ_CP007501.1"/>
</dbReference>
<dbReference type="InterPro" id="IPR022278">
    <property type="entry name" value="Pser_aminoTfrase"/>
</dbReference>
<dbReference type="InterPro" id="IPR015422">
    <property type="entry name" value="PyrdxlP-dep_Trfase_small"/>
</dbReference>
<evidence type="ECO:0000313" key="15">
    <source>
        <dbReference type="Proteomes" id="UP000061135"/>
    </source>
</evidence>
<name>A0A0E3V1Z8_9BURK</name>
<dbReference type="HAMAP" id="MF_00160">
    <property type="entry name" value="SerC_aminotrans_5"/>
    <property type="match status" value="1"/>
</dbReference>
<dbReference type="PATRIC" id="fig|576611.7.peg.1610"/>
<feature type="binding site" evidence="12">
    <location>
        <position position="201"/>
    </location>
    <ligand>
        <name>pyridoxal 5'-phosphate</name>
        <dbReference type="ChEBI" id="CHEBI:597326"/>
    </ligand>
</feature>
<dbReference type="EMBL" id="CP007501">
    <property type="protein sequence ID" value="AKD25918.1"/>
    <property type="molecule type" value="Genomic_DNA"/>
</dbReference>
<comment type="catalytic activity">
    <reaction evidence="10 12">
        <text>4-(phosphooxy)-L-threonine + 2-oxoglutarate = (R)-3-hydroxy-2-oxo-4-phosphooxybutanoate + L-glutamate</text>
        <dbReference type="Rhea" id="RHEA:16573"/>
        <dbReference type="ChEBI" id="CHEBI:16810"/>
        <dbReference type="ChEBI" id="CHEBI:29985"/>
        <dbReference type="ChEBI" id="CHEBI:58452"/>
        <dbReference type="ChEBI" id="CHEBI:58538"/>
        <dbReference type="EC" id="2.6.1.52"/>
    </reaction>
</comment>
<comment type="catalytic activity">
    <reaction evidence="11 12">
        <text>O-phospho-L-serine + 2-oxoglutarate = 3-phosphooxypyruvate + L-glutamate</text>
        <dbReference type="Rhea" id="RHEA:14329"/>
        <dbReference type="ChEBI" id="CHEBI:16810"/>
        <dbReference type="ChEBI" id="CHEBI:18110"/>
        <dbReference type="ChEBI" id="CHEBI:29985"/>
        <dbReference type="ChEBI" id="CHEBI:57524"/>
        <dbReference type="EC" id="2.6.1.52"/>
    </reaction>
</comment>
<comment type="caution">
    <text evidence="12">Lacks conserved residue(s) required for the propagation of feature annotation.</text>
</comment>
<dbReference type="GO" id="GO:0030170">
    <property type="term" value="F:pyridoxal phosphate binding"/>
    <property type="evidence" value="ECO:0007669"/>
    <property type="project" value="UniProtKB-UniRule"/>
</dbReference>
<keyword evidence="4 12" id="KW-0032">Aminotransferase</keyword>
<keyword evidence="7 12" id="KW-0663">Pyridoxal phosphate</keyword>
<dbReference type="UniPathway" id="UPA00244">
    <property type="reaction ID" value="UER00311"/>
</dbReference>
<dbReference type="Gene3D" id="3.40.640.10">
    <property type="entry name" value="Type I PLP-dependent aspartate aminotransferase-like (Major domain)"/>
    <property type="match status" value="1"/>
</dbReference>
<evidence type="ECO:0000256" key="3">
    <source>
        <dbReference type="ARBA" id="ARBA00006904"/>
    </source>
</evidence>
<comment type="pathway">
    <text evidence="1 12">Cofactor biosynthesis; pyridoxine 5'-phosphate biosynthesis; pyridoxine 5'-phosphate from D-erythrose 4-phosphate: step 3/5.</text>
</comment>
<dbReference type="InterPro" id="IPR015421">
    <property type="entry name" value="PyrdxlP-dep_Trfase_major"/>
</dbReference>
<dbReference type="SUPFAM" id="SSF53383">
    <property type="entry name" value="PLP-dependent transferases"/>
    <property type="match status" value="1"/>
</dbReference>
<proteinExistence type="inferred from homology"/>
<comment type="function">
    <text evidence="12">Catalyzes the reversible conversion of 3-phosphohydroxypyruvate to phosphoserine and of 3-hydroxy-2-oxo-4-phosphonooxybutanoate to phosphohydroxythreonine.</text>
</comment>
<dbReference type="OrthoDB" id="9809412at2"/>
<dbReference type="HOGENOM" id="CLU_034866_0_2_4"/>
<keyword evidence="6 12" id="KW-0808">Transferase</keyword>
<dbReference type="KEGG" id="pdq:CL55_00015850"/>
<dbReference type="AlphaFoldDB" id="A0A0E3V1Z8"/>
<feature type="binding site" evidence="12">
    <location>
        <position position="178"/>
    </location>
    <ligand>
        <name>pyridoxal 5'-phosphate</name>
        <dbReference type="ChEBI" id="CHEBI:597326"/>
    </ligand>
</feature>
<gene>
    <name evidence="12" type="primary">serC</name>
    <name evidence="14" type="ORF">CL55_00015850</name>
</gene>
<evidence type="ECO:0000256" key="5">
    <source>
        <dbReference type="ARBA" id="ARBA00022605"/>
    </source>
</evidence>
<evidence type="ECO:0000256" key="1">
    <source>
        <dbReference type="ARBA" id="ARBA00004915"/>
    </source>
</evidence>
<comment type="cofactor">
    <cofactor evidence="12">
        <name>pyridoxal 5'-phosphate</name>
        <dbReference type="ChEBI" id="CHEBI:597326"/>
    </cofactor>
    <text evidence="12">Binds 1 pyridoxal phosphate per subunit.</text>
</comment>
<evidence type="ECO:0000256" key="4">
    <source>
        <dbReference type="ARBA" id="ARBA00022576"/>
    </source>
</evidence>
<feature type="binding site" evidence="12">
    <location>
        <position position="108"/>
    </location>
    <ligand>
        <name>pyridoxal 5'-phosphate</name>
        <dbReference type="ChEBI" id="CHEBI:597326"/>
    </ligand>
</feature>
<dbReference type="InterPro" id="IPR000192">
    <property type="entry name" value="Aminotrans_V_dom"/>
</dbReference>
<evidence type="ECO:0000256" key="9">
    <source>
        <dbReference type="ARBA" id="ARBA00023299"/>
    </source>
</evidence>
<dbReference type="GO" id="GO:0008615">
    <property type="term" value="P:pyridoxine biosynthetic process"/>
    <property type="evidence" value="ECO:0007669"/>
    <property type="project" value="UniProtKB-UniRule"/>
</dbReference>
<feature type="domain" description="Aminotransferase class V" evidence="13">
    <location>
        <begin position="7"/>
        <end position="354"/>
    </location>
</feature>
<feature type="binding site" evidence="12">
    <location>
        <begin position="243"/>
        <end position="244"/>
    </location>
    <ligand>
        <name>pyridoxal 5'-phosphate</name>
        <dbReference type="ChEBI" id="CHEBI:597326"/>
    </ligand>
</feature>
<feature type="modified residue" description="N6-(pyridoxal phosphate)lysine" evidence="12">
    <location>
        <position position="202"/>
    </location>
</feature>
<evidence type="ECO:0000256" key="8">
    <source>
        <dbReference type="ARBA" id="ARBA00023096"/>
    </source>
</evidence>
<reference evidence="14 15" key="1">
    <citation type="submission" date="2014-03" db="EMBL/GenBank/DDBJ databases">
        <title>Genome of Polynucleobacter strain MWH-MoK4.</title>
        <authorList>
            <person name="Hahn M.W."/>
        </authorList>
    </citation>
    <scope>NUCLEOTIDE SEQUENCE [LARGE SCALE GENOMIC DNA]</scope>
    <source>
        <strain evidence="14 15">MWH-MoK4</strain>
    </source>
</reference>
<feature type="binding site" evidence="12">
    <location>
        <position position="45"/>
    </location>
    <ligand>
        <name>L-glutamate</name>
        <dbReference type="ChEBI" id="CHEBI:29985"/>
    </ligand>
</feature>
<dbReference type="FunFam" id="3.40.640.10:FF:000010">
    <property type="entry name" value="Phosphoserine aminotransferase"/>
    <property type="match status" value="1"/>
</dbReference>
<evidence type="ECO:0000256" key="12">
    <source>
        <dbReference type="HAMAP-Rule" id="MF_00160"/>
    </source>
</evidence>
<keyword evidence="8 12" id="KW-0664">Pyridoxine biosynthesis</keyword>
<dbReference type="NCBIfam" id="NF003764">
    <property type="entry name" value="PRK05355.1"/>
    <property type="match status" value="1"/>
</dbReference>
<evidence type="ECO:0000256" key="11">
    <source>
        <dbReference type="ARBA" id="ARBA00049007"/>
    </source>
</evidence>
<evidence type="ECO:0000256" key="7">
    <source>
        <dbReference type="ARBA" id="ARBA00022898"/>
    </source>
</evidence>
<sequence>MTFDRRIFNFAAGPATLPEEVLKQAAAEMLNWQGLGASVMEVSHRGKEFMALYEEVLQDLRTLMEIPDSYEILMLQGGGLGQNAAIPMNLMPLAKNGPKADFLVTGVWSEKSYKEAEKYGVAHLAASSAAEKFNTIPARSTWQLSDDAAYVHYCANETIGGVEFPDVPDVNGKLLVADISSNILSREIDITKCGVWFGGAQKNIGPSGVTIVIVRKDLMGHSMKITPSIWDWSKQAATDSMLNTPPTFSIYMAGLGFKWLLKQGGVKAIEKRNLEKADLLYNFLDQSSLYENRVTKEYRSRMNVTFFLKNENLNAQFLEQSNAAGLVALRGHKAAGGMRASIYNAMPLEGVKALVEFMRDFERRA</sequence>
<dbReference type="NCBIfam" id="TIGR01364">
    <property type="entry name" value="serC_1"/>
    <property type="match status" value="1"/>
</dbReference>
<dbReference type="PANTHER" id="PTHR43247:SF1">
    <property type="entry name" value="PHOSPHOSERINE AMINOTRANSFERASE"/>
    <property type="match status" value="1"/>
</dbReference>
<dbReference type="FunFam" id="3.90.1150.10:FF:000006">
    <property type="entry name" value="Phosphoserine aminotransferase"/>
    <property type="match status" value="1"/>
</dbReference>
<keyword evidence="12" id="KW-0963">Cytoplasm</keyword>
<evidence type="ECO:0000313" key="14">
    <source>
        <dbReference type="EMBL" id="AKD25918.1"/>
    </source>
</evidence>
<comment type="subunit">
    <text evidence="12">Homodimer.</text>
</comment>
<protein>
    <recommendedName>
        <fullName evidence="12">Phosphoserine aminotransferase</fullName>
        <ecNumber evidence="12">2.6.1.52</ecNumber>
    </recommendedName>
    <alternativeName>
        <fullName evidence="12">Phosphohydroxythreonine aminotransferase</fullName>
        <shortName evidence="12">PSAT</shortName>
    </alternativeName>
</protein>
<dbReference type="PANTHER" id="PTHR43247">
    <property type="entry name" value="PHOSPHOSERINE AMINOTRANSFERASE"/>
    <property type="match status" value="1"/>
</dbReference>
<organism evidence="14 15">
    <name type="scientific">Polynucleobacter duraquae</name>
    <dbReference type="NCBI Taxonomy" id="1835254"/>
    <lineage>
        <taxon>Bacteria</taxon>
        <taxon>Pseudomonadati</taxon>
        <taxon>Pseudomonadota</taxon>
        <taxon>Betaproteobacteria</taxon>
        <taxon>Burkholderiales</taxon>
        <taxon>Burkholderiaceae</taxon>
        <taxon>Polynucleobacter</taxon>
    </lineage>
</organism>
<evidence type="ECO:0000259" key="13">
    <source>
        <dbReference type="Pfam" id="PF00266"/>
    </source>
</evidence>
<dbReference type="GO" id="GO:0004648">
    <property type="term" value="F:O-phospho-L-serine:2-oxoglutarate aminotransferase activity"/>
    <property type="evidence" value="ECO:0007669"/>
    <property type="project" value="UniProtKB-UniRule"/>
</dbReference>
<keyword evidence="9 12" id="KW-0718">Serine biosynthesis</keyword>
<dbReference type="InterPro" id="IPR015424">
    <property type="entry name" value="PyrdxlP-dep_Trfase"/>
</dbReference>
<accession>A0A0E3V1Z8</accession>
<dbReference type="STRING" id="1835254.CL55_00015850"/>
<evidence type="ECO:0000256" key="2">
    <source>
        <dbReference type="ARBA" id="ARBA00005099"/>
    </source>
</evidence>
<dbReference type="PIRSF" id="PIRSF000525">
    <property type="entry name" value="SerC"/>
    <property type="match status" value="1"/>
</dbReference>
<comment type="similarity">
    <text evidence="3 12">Belongs to the class-V pyridoxal-phosphate-dependent aminotransferase family. SerC subfamily.</text>
</comment>
<keyword evidence="5 12" id="KW-0028">Amino-acid biosynthesis</keyword>